<dbReference type="EMBL" id="CAEUNI010000072">
    <property type="protein sequence ID" value="CAB4371984.1"/>
    <property type="molecule type" value="Genomic_DNA"/>
</dbReference>
<protein>
    <submittedName>
        <fullName evidence="2">Unannotated protein</fullName>
    </submittedName>
</protein>
<organism evidence="2">
    <name type="scientific">freshwater metagenome</name>
    <dbReference type="NCBI Taxonomy" id="449393"/>
    <lineage>
        <taxon>unclassified sequences</taxon>
        <taxon>metagenomes</taxon>
        <taxon>ecological metagenomes</taxon>
    </lineage>
</organism>
<keyword evidence="1" id="KW-0812">Transmembrane</keyword>
<keyword evidence="1" id="KW-1133">Transmembrane helix</keyword>
<feature type="transmembrane region" description="Helical" evidence="1">
    <location>
        <begin position="30"/>
        <end position="51"/>
    </location>
</feature>
<keyword evidence="1" id="KW-0472">Membrane</keyword>
<sequence>MLINFVSGLRMINQEDGTIPGPALSALDTIITFVIVPIGLFLVISLIAYAGTAQRKKSAKSVITHIE</sequence>
<proteinExistence type="predicted"/>
<reference evidence="2" key="1">
    <citation type="submission" date="2020-05" db="EMBL/GenBank/DDBJ databases">
        <authorList>
            <person name="Chiriac C."/>
            <person name="Salcher M."/>
            <person name="Ghai R."/>
            <person name="Kavagutti S V."/>
        </authorList>
    </citation>
    <scope>NUCLEOTIDE SEQUENCE</scope>
</reference>
<name>A0A6J6AN15_9ZZZZ</name>
<evidence type="ECO:0000256" key="1">
    <source>
        <dbReference type="SAM" id="Phobius"/>
    </source>
</evidence>
<dbReference type="AlphaFoldDB" id="A0A6J6AN15"/>
<gene>
    <name evidence="2" type="ORF">UFOPK4182_00713</name>
</gene>
<accession>A0A6J6AN15</accession>
<evidence type="ECO:0000313" key="2">
    <source>
        <dbReference type="EMBL" id="CAB4371984.1"/>
    </source>
</evidence>